<dbReference type="EMBL" id="JAPMOU010000035">
    <property type="protein sequence ID" value="MDE1464446.1"/>
    <property type="molecule type" value="Genomic_DNA"/>
</dbReference>
<keyword evidence="2" id="KW-1185">Reference proteome</keyword>
<evidence type="ECO:0000313" key="1">
    <source>
        <dbReference type="EMBL" id="MDE1464446.1"/>
    </source>
</evidence>
<proteinExistence type="predicted"/>
<evidence type="ECO:0000313" key="2">
    <source>
        <dbReference type="Proteomes" id="UP001528823"/>
    </source>
</evidence>
<comment type="caution">
    <text evidence="1">The sequence shown here is derived from an EMBL/GenBank/DDBJ whole genome shotgun (WGS) entry which is preliminary data.</text>
</comment>
<gene>
    <name evidence="1" type="ORF">ORQ98_21015</name>
</gene>
<reference evidence="1 2" key="1">
    <citation type="submission" date="2022-11" db="EMBL/GenBank/DDBJ databases">
        <title>Spartinivicinus poritis sp. nov., isolated from scleractinian coral Porites lutea.</title>
        <authorList>
            <person name="Zhang G."/>
            <person name="Cai L."/>
            <person name="Wei Q."/>
        </authorList>
    </citation>
    <scope>NUCLEOTIDE SEQUENCE [LARGE SCALE GENOMIC DNA]</scope>
    <source>
        <strain evidence="1 2">A2-2</strain>
    </source>
</reference>
<dbReference type="Proteomes" id="UP001528823">
    <property type="component" value="Unassembled WGS sequence"/>
</dbReference>
<name>A0ABT5UEN4_9GAMM</name>
<dbReference type="InterPro" id="IPR010261">
    <property type="entry name" value="Tir_chaperone"/>
</dbReference>
<dbReference type="Pfam" id="PF05932">
    <property type="entry name" value="CesT"/>
    <property type="match status" value="1"/>
</dbReference>
<dbReference type="CDD" id="cd17024">
    <property type="entry name" value="T3SC_IA_DspF-like"/>
    <property type="match status" value="1"/>
</dbReference>
<organism evidence="1 2">
    <name type="scientific">Spartinivicinus poritis</name>
    <dbReference type="NCBI Taxonomy" id="2994640"/>
    <lineage>
        <taxon>Bacteria</taxon>
        <taxon>Pseudomonadati</taxon>
        <taxon>Pseudomonadota</taxon>
        <taxon>Gammaproteobacteria</taxon>
        <taxon>Oceanospirillales</taxon>
        <taxon>Zooshikellaceae</taxon>
        <taxon>Spartinivicinus</taxon>
    </lineage>
</organism>
<accession>A0ABT5UEN4</accession>
<dbReference type="RefSeq" id="WP_274690772.1">
    <property type="nucleotide sequence ID" value="NZ_JAPMOU010000035.1"/>
</dbReference>
<protein>
    <submittedName>
        <fullName evidence="1">Type III secretion system chaperone</fullName>
    </submittedName>
</protein>
<sequence>MKLESALAELGQRWGIPLSLKQGAIKITDKQAREWFLECPEGSEVFTIHTALNVRLTSASDFEYWLALNTNREKLSCAWVGLYEGELSLGVSFPSDLLDDTQLENLFDNMYQLKQSLISTSMRESQTTSVNYNGVFV</sequence>